<organism evidence="2">
    <name type="scientific">Harpegnathos saltator</name>
    <name type="common">Jerdon's jumping ant</name>
    <dbReference type="NCBI Taxonomy" id="610380"/>
    <lineage>
        <taxon>Eukaryota</taxon>
        <taxon>Metazoa</taxon>
        <taxon>Ecdysozoa</taxon>
        <taxon>Arthropoda</taxon>
        <taxon>Hexapoda</taxon>
        <taxon>Insecta</taxon>
        <taxon>Pterygota</taxon>
        <taxon>Neoptera</taxon>
        <taxon>Endopterygota</taxon>
        <taxon>Hymenoptera</taxon>
        <taxon>Apocrita</taxon>
        <taxon>Aculeata</taxon>
        <taxon>Formicoidea</taxon>
        <taxon>Formicidae</taxon>
        <taxon>Ponerinae</taxon>
        <taxon>Ponerini</taxon>
        <taxon>Harpegnathos</taxon>
    </lineage>
</organism>
<proteinExistence type="predicted"/>
<accession>E2B2T7</accession>
<name>E2B2T7_HARSA</name>
<dbReference type="EMBL" id="GL445241">
    <property type="protein sequence ID" value="EFN89990.1"/>
    <property type="molecule type" value="Genomic_DNA"/>
</dbReference>
<dbReference type="AlphaFoldDB" id="E2B2T7"/>
<dbReference type="InParanoid" id="E2B2T7"/>
<reference evidence="1 2" key="1">
    <citation type="journal article" date="2010" name="Science">
        <title>Genomic comparison of the ants Camponotus floridanus and Harpegnathos saltator.</title>
        <authorList>
            <person name="Bonasio R."/>
            <person name="Zhang G."/>
            <person name="Ye C."/>
            <person name="Mutti N.S."/>
            <person name="Fang X."/>
            <person name="Qin N."/>
            <person name="Donahue G."/>
            <person name="Yang P."/>
            <person name="Li Q."/>
            <person name="Li C."/>
            <person name="Zhang P."/>
            <person name="Huang Z."/>
            <person name="Berger S.L."/>
            <person name="Reinberg D."/>
            <person name="Wang J."/>
            <person name="Liebig J."/>
        </authorList>
    </citation>
    <scope>NUCLEOTIDE SEQUENCE [LARGE SCALE GENOMIC DNA]</scope>
    <source>
        <strain evidence="1 2">R22 G/1</strain>
    </source>
</reference>
<dbReference type="Proteomes" id="UP000008237">
    <property type="component" value="Unassembled WGS sequence"/>
</dbReference>
<gene>
    <name evidence="1" type="ORF">EAI_08669</name>
</gene>
<sequence>MCSSSVMETPAIIRSSDSRNAFKITVDIMADRVLLALQFADKSRSSGSHGDPVLRDYATIDARVTTQLVPANIPQLLSEIPREQHHRHIAINRTQKYSVNESPLKRDDIRGVLLRN</sequence>
<evidence type="ECO:0000313" key="1">
    <source>
        <dbReference type="EMBL" id="EFN89990.1"/>
    </source>
</evidence>
<protein>
    <submittedName>
        <fullName evidence="1">Uncharacterized protein</fullName>
    </submittedName>
</protein>
<keyword evidence="2" id="KW-1185">Reference proteome</keyword>
<evidence type="ECO:0000313" key="2">
    <source>
        <dbReference type="Proteomes" id="UP000008237"/>
    </source>
</evidence>